<name>K2M0S4_TRYCR</name>
<evidence type="ECO:0000313" key="2">
    <source>
        <dbReference type="EMBL" id="EKF28523.1"/>
    </source>
</evidence>
<keyword evidence="3" id="KW-1185">Reference proteome</keyword>
<proteinExistence type="predicted"/>
<feature type="transmembrane region" description="Helical" evidence="1">
    <location>
        <begin position="201"/>
        <end position="220"/>
    </location>
</feature>
<comment type="caution">
    <text evidence="2">The sequence shown here is derived from an EMBL/GenBank/DDBJ whole genome shotgun (WGS) entry which is preliminary data.</text>
</comment>
<keyword evidence="1" id="KW-0472">Membrane</keyword>
<organism evidence="2 3">
    <name type="scientific">Trypanosoma cruzi marinkellei</name>
    <dbReference type="NCBI Taxonomy" id="85056"/>
    <lineage>
        <taxon>Eukaryota</taxon>
        <taxon>Discoba</taxon>
        <taxon>Euglenozoa</taxon>
        <taxon>Kinetoplastea</taxon>
        <taxon>Metakinetoplastina</taxon>
        <taxon>Trypanosomatida</taxon>
        <taxon>Trypanosomatidae</taxon>
        <taxon>Trypanosoma</taxon>
        <taxon>Schizotrypanum</taxon>
    </lineage>
</organism>
<keyword evidence="1" id="KW-1133">Transmembrane helix</keyword>
<evidence type="ECO:0000313" key="3">
    <source>
        <dbReference type="Proteomes" id="UP000007350"/>
    </source>
</evidence>
<keyword evidence="1" id="KW-0812">Transmembrane</keyword>
<evidence type="ECO:0000256" key="1">
    <source>
        <dbReference type="SAM" id="Phobius"/>
    </source>
</evidence>
<dbReference type="EMBL" id="AHKC01015608">
    <property type="protein sequence ID" value="EKF28523.1"/>
    <property type="molecule type" value="Genomic_DNA"/>
</dbReference>
<feature type="transmembrane region" description="Helical" evidence="1">
    <location>
        <begin position="75"/>
        <end position="94"/>
    </location>
</feature>
<sequence>MPPPSRYFYFLFFSPTKENTPSGVFFRSFGARADASMPVIVGVNVNHVMFFYWLLLLFLPLLIFPSLTTLTSRRYIFFLPCFLFPFFYSLFFAVLPSPSHLLRRCPRVSRLARHLHQPRHVLLHRLLLGHVNNGVACIPLRTGLKLHRPRLRARDRTLRCLLEQCVELQLHRVGQLHGTILRERSHVTHGSLKLSLGHYRLPTFFLFYLFVCVFPFFTWLMDFSSLTRRFTARDRKTDRVNE</sequence>
<dbReference type="Proteomes" id="UP000007350">
    <property type="component" value="Unassembled WGS sequence"/>
</dbReference>
<gene>
    <name evidence="2" type="ORF">MOQ_007727</name>
</gene>
<accession>K2M0S4</accession>
<protein>
    <submittedName>
        <fullName evidence="2">Uncharacterized protein</fullName>
    </submittedName>
</protein>
<feature type="transmembrane region" description="Helical" evidence="1">
    <location>
        <begin position="50"/>
        <end position="68"/>
    </location>
</feature>
<reference evidence="2 3" key="1">
    <citation type="journal article" date="2012" name="BMC Genomics">
        <title>Comparative genomic analysis of human infective Trypanosoma cruzi lineages with the bat-restricted subspecies T. cruzi marinkellei.</title>
        <authorList>
            <person name="Franzen O."/>
            <person name="Talavera-Lopez C."/>
            <person name="Ochaya S."/>
            <person name="Butler C.E."/>
            <person name="Messenger L.A."/>
            <person name="Lewis M.D."/>
            <person name="Llewellyn M.S."/>
            <person name="Marinkelle C.J."/>
            <person name="Tyler K.M."/>
            <person name="Miles M.A."/>
            <person name="Andersson B."/>
        </authorList>
    </citation>
    <scope>NUCLEOTIDE SEQUENCE [LARGE SCALE GENOMIC DNA]</scope>
    <source>
        <strain evidence="2 3">B7</strain>
    </source>
</reference>
<dbReference type="AlphaFoldDB" id="K2M0S4"/>